<feature type="transmembrane region" description="Helical" evidence="6">
    <location>
        <begin position="6"/>
        <end position="27"/>
    </location>
</feature>
<dbReference type="GO" id="GO:0022857">
    <property type="term" value="F:transmembrane transporter activity"/>
    <property type="evidence" value="ECO:0007669"/>
    <property type="project" value="InterPro"/>
</dbReference>
<keyword evidence="3 6" id="KW-0812">Transmembrane</keyword>
<evidence type="ECO:0000256" key="4">
    <source>
        <dbReference type="ARBA" id="ARBA00022989"/>
    </source>
</evidence>
<feature type="transmembrane region" description="Helical" evidence="6">
    <location>
        <begin position="98"/>
        <end position="117"/>
    </location>
</feature>
<evidence type="ECO:0000256" key="2">
    <source>
        <dbReference type="ARBA" id="ARBA00022475"/>
    </source>
</evidence>
<keyword evidence="5 6" id="KW-0472">Membrane</keyword>
<dbReference type="PANTHER" id="PTHR43370">
    <property type="entry name" value="SUGAR ABC TRANSPORTER INTEGRAL MEMBRANE PROTEIN-RELATED"/>
    <property type="match status" value="1"/>
</dbReference>
<sequence length="314" mass="34089">MEEIISQIFQVGFFTAMIRIATPFVFATIGELFAERSGVLNLGIEGIMLFGAMTGFSTAYFSNSLWLGILAAMLTGMMMATLMGFLTVSLGLSQHVSGIGITLLSTGFAFFFYRLIFGQPSTLPNIKAFEPVSVPFLKEIPWIGPVLFEQTALTYLAFALVPLAAFLLHQTPWGLNLRTVGENPHAADSAGVSVSAMRYQGLLISGALMGIAGAFLVMVQFNAFTFGVISGRGWICIALVVFGQWGPWKSAAGALLFALIDALQLRLQASSVIELPYQVFLMMPFVLTIVTMTLVSRNARAPSALLIPFRKEER</sequence>
<organism evidence="7">
    <name type="scientific">marine metagenome</name>
    <dbReference type="NCBI Taxonomy" id="408172"/>
    <lineage>
        <taxon>unclassified sequences</taxon>
        <taxon>metagenomes</taxon>
        <taxon>ecological metagenomes</taxon>
    </lineage>
</organism>
<feature type="transmembrane region" description="Helical" evidence="6">
    <location>
        <begin position="199"/>
        <end position="218"/>
    </location>
</feature>
<accession>A0A381TY15</accession>
<dbReference type="InterPro" id="IPR001851">
    <property type="entry name" value="ABC_transp_permease"/>
</dbReference>
<dbReference type="Pfam" id="PF02653">
    <property type="entry name" value="BPD_transp_2"/>
    <property type="match status" value="1"/>
</dbReference>
<comment type="subcellular location">
    <subcellularLocation>
        <location evidence="1">Cell membrane</location>
        <topology evidence="1">Multi-pass membrane protein</topology>
    </subcellularLocation>
</comment>
<dbReference type="EMBL" id="UINC01005288">
    <property type="protein sequence ID" value="SVA20348.1"/>
    <property type="molecule type" value="Genomic_DNA"/>
</dbReference>
<keyword evidence="2" id="KW-1003">Cell membrane</keyword>
<dbReference type="GO" id="GO:0005886">
    <property type="term" value="C:plasma membrane"/>
    <property type="evidence" value="ECO:0007669"/>
    <property type="project" value="UniProtKB-SubCell"/>
</dbReference>
<feature type="transmembrane region" description="Helical" evidence="6">
    <location>
        <begin position="152"/>
        <end position="168"/>
    </location>
</feature>
<evidence type="ECO:0000313" key="7">
    <source>
        <dbReference type="EMBL" id="SVA20348.1"/>
    </source>
</evidence>
<dbReference type="AlphaFoldDB" id="A0A381TY15"/>
<feature type="transmembrane region" description="Helical" evidence="6">
    <location>
        <begin position="65"/>
        <end position="86"/>
    </location>
</feature>
<protein>
    <recommendedName>
        <fullName evidence="8">ABC transporter permease</fullName>
    </recommendedName>
</protein>
<keyword evidence="4 6" id="KW-1133">Transmembrane helix</keyword>
<feature type="transmembrane region" description="Helical" evidence="6">
    <location>
        <begin position="275"/>
        <end position="295"/>
    </location>
</feature>
<evidence type="ECO:0000256" key="6">
    <source>
        <dbReference type="SAM" id="Phobius"/>
    </source>
</evidence>
<evidence type="ECO:0008006" key="8">
    <source>
        <dbReference type="Google" id="ProtNLM"/>
    </source>
</evidence>
<reference evidence="7" key="1">
    <citation type="submission" date="2018-05" db="EMBL/GenBank/DDBJ databases">
        <authorList>
            <person name="Lanie J.A."/>
            <person name="Ng W.-L."/>
            <person name="Kazmierczak K.M."/>
            <person name="Andrzejewski T.M."/>
            <person name="Davidsen T.M."/>
            <person name="Wayne K.J."/>
            <person name="Tettelin H."/>
            <person name="Glass J.I."/>
            <person name="Rusch D."/>
            <person name="Podicherti R."/>
            <person name="Tsui H.-C.T."/>
            <person name="Winkler M.E."/>
        </authorList>
    </citation>
    <scope>NUCLEOTIDE SEQUENCE</scope>
</reference>
<proteinExistence type="predicted"/>
<evidence type="ECO:0000256" key="3">
    <source>
        <dbReference type="ARBA" id="ARBA00022692"/>
    </source>
</evidence>
<name>A0A381TY15_9ZZZZ</name>
<gene>
    <name evidence="7" type="ORF">METZ01_LOCUS73202</name>
</gene>
<feature type="transmembrane region" description="Helical" evidence="6">
    <location>
        <begin position="39"/>
        <end position="59"/>
    </location>
</feature>
<dbReference type="PANTHER" id="PTHR43370:SF2">
    <property type="entry name" value="ABC TRANSPORTER PERMEASE PROTEIN"/>
    <property type="match status" value="1"/>
</dbReference>
<dbReference type="CDD" id="cd06580">
    <property type="entry name" value="TM_PBP1_transp_TpRbsC_like"/>
    <property type="match status" value="1"/>
</dbReference>
<evidence type="ECO:0000256" key="1">
    <source>
        <dbReference type="ARBA" id="ARBA00004651"/>
    </source>
</evidence>
<evidence type="ECO:0000256" key="5">
    <source>
        <dbReference type="ARBA" id="ARBA00023136"/>
    </source>
</evidence>